<dbReference type="InterPro" id="IPR051487">
    <property type="entry name" value="Ser/Thr_Proteases_Immune/Dev"/>
</dbReference>
<dbReference type="PANTHER" id="PTHR24256">
    <property type="entry name" value="TRYPTASE-RELATED"/>
    <property type="match status" value="1"/>
</dbReference>
<dbReference type="InterPro" id="IPR001314">
    <property type="entry name" value="Peptidase_S1A"/>
</dbReference>
<dbReference type="SUPFAM" id="SSF50494">
    <property type="entry name" value="Trypsin-like serine proteases"/>
    <property type="match status" value="1"/>
</dbReference>
<dbReference type="GO" id="GO:0006508">
    <property type="term" value="P:proteolysis"/>
    <property type="evidence" value="ECO:0007669"/>
    <property type="project" value="InterPro"/>
</dbReference>
<dbReference type="PROSITE" id="PS50240">
    <property type="entry name" value="TRYPSIN_DOM"/>
    <property type="match status" value="1"/>
</dbReference>
<protein>
    <submittedName>
        <fullName evidence="6">Peptidase S1 domain-containing protein</fullName>
    </submittedName>
</protein>
<name>A0A1I8AG85_9BILA</name>
<dbReference type="InterPro" id="IPR009003">
    <property type="entry name" value="Peptidase_S1_PA"/>
</dbReference>
<dbReference type="Proteomes" id="UP000095287">
    <property type="component" value="Unplaced"/>
</dbReference>
<dbReference type="GO" id="GO:0004252">
    <property type="term" value="F:serine-type endopeptidase activity"/>
    <property type="evidence" value="ECO:0007669"/>
    <property type="project" value="InterPro"/>
</dbReference>
<dbReference type="SMART" id="SM00020">
    <property type="entry name" value="Tryp_SPc"/>
    <property type="match status" value="1"/>
</dbReference>
<feature type="domain" description="Peptidase S1" evidence="4">
    <location>
        <begin position="67"/>
        <end position="329"/>
    </location>
</feature>
<accession>A0A1I8AG85</accession>
<feature type="chain" id="PRO_5009314668" evidence="3">
    <location>
        <begin position="35"/>
        <end position="350"/>
    </location>
</feature>
<evidence type="ECO:0000256" key="2">
    <source>
        <dbReference type="ARBA" id="ARBA00024195"/>
    </source>
</evidence>
<reference evidence="6" key="1">
    <citation type="submission" date="2016-11" db="UniProtKB">
        <authorList>
            <consortium name="WormBaseParasite"/>
        </authorList>
    </citation>
    <scope>IDENTIFICATION</scope>
</reference>
<organism evidence="5 6">
    <name type="scientific">Steinernema glaseri</name>
    <dbReference type="NCBI Taxonomy" id="37863"/>
    <lineage>
        <taxon>Eukaryota</taxon>
        <taxon>Metazoa</taxon>
        <taxon>Ecdysozoa</taxon>
        <taxon>Nematoda</taxon>
        <taxon>Chromadorea</taxon>
        <taxon>Rhabditida</taxon>
        <taxon>Tylenchina</taxon>
        <taxon>Panagrolaimomorpha</taxon>
        <taxon>Strongyloidoidea</taxon>
        <taxon>Steinernematidae</taxon>
        <taxon>Steinernema</taxon>
    </lineage>
</organism>
<dbReference type="AlphaFoldDB" id="A0A1I8AG85"/>
<evidence type="ECO:0000256" key="1">
    <source>
        <dbReference type="ARBA" id="ARBA00023157"/>
    </source>
</evidence>
<feature type="signal peptide" evidence="3">
    <location>
        <begin position="1"/>
        <end position="34"/>
    </location>
</feature>
<evidence type="ECO:0000313" key="5">
    <source>
        <dbReference type="Proteomes" id="UP000095287"/>
    </source>
</evidence>
<keyword evidence="5" id="KW-1185">Reference proteome</keyword>
<dbReference type="InterPro" id="IPR043504">
    <property type="entry name" value="Peptidase_S1_PA_chymotrypsin"/>
</dbReference>
<dbReference type="InterPro" id="IPR018114">
    <property type="entry name" value="TRYPSIN_HIS"/>
</dbReference>
<keyword evidence="3" id="KW-0732">Signal</keyword>
<dbReference type="PROSITE" id="PS00134">
    <property type="entry name" value="TRYPSIN_HIS"/>
    <property type="match status" value="1"/>
</dbReference>
<evidence type="ECO:0000256" key="3">
    <source>
        <dbReference type="SAM" id="SignalP"/>
    </source>
</evidence>
<dbReference type="PRINTS" id="PR00722">
    <property type="entry name" value="CHYMOTRYPSIN"/>
</dbReference>
<dbReference type="Gene3D" id="2.40.10.10">
    <property type="entry name" value="Trypsin-like serine proteases"/>
    <property type="match status" value="1"/>
</dbReference>
<sequence length="350" mass="39398">MLICTLLRTVRAHQTPLLEMELFVLLVFVTMSQGSPLTCEENKDRLSRCGVLQSHSEGETDSSQFKILGGRNSGPRPYAVQLIYENDVIVDQCGGTMISSRHVLTAAHCVHEDRKKFCNGTLYAPRNNATRWTVVLKSRCGHYNIDPSCEEKDQKIFAKPTKIFVNRRFYKGHCKKGGDIAILELDRDYLPQEGVVPACLASDYTELNEYNTQNLTVFGWGFDPELNSFKTHGGFHSYLQEVNLKLQNCSRYVARDALCTEEIDNNVCKGDSGGGLIIPSANENRPTVIGITSYGSECIDMWVKFKKKFDGGVFTDVRKYNKFICDTTGVCPTTTPKKQRKTVLDEITLF</sequence>
<dbReference type="InterPro" id="IPR001254">
    <property type="entry name" value="Trypsin_dom"/>
</dbReference>
<evidence type="ECO:0000313" key="6">
    <source>
        <dbReference type="WBParaSite" id="L893_g5469.t1"/>
    </source>
</evidence>
<dbReference type="WBParaSite" id="L893_g5469.t1">
    <property type="protein sequence ID" value="L893_g5469.t1"/>
    <property type="gene ID" value="L893_g5469"/>
</dbReference>
<keyword evidence="1" id="KW-1015">Disulfide bond</keyword>
<comment type="similarity">
    <text evidence="2">Belongs to the peptidase S1 family. CLIP subfamily.</text>
</comment>
<proteinExistence type="inferred from homology"/>
<dbReference type="Pfam" id="PF00089">
    <property type="entry name" value="Trypsin"/>
    <property type="match status" value="1"/>
</dbReference>
<evidence type="ECO:0000259" key="4">
    <source>
        <dbReference type="PROSITE" id="PS50240"/>
    </source>
</evidence>